<dbReference type="SUPFAM" id="SSF52113">
    <property type="entry name" value="BRCT domain"/>
    <property type="match status" value="1"/>
</dbReference>
<evidence type="ECO:0000256" key="7">
    <source>
        <dbReference type="SAM" id="MobiDB-lite"/>
    </source>
</evidence>
<dbReference type="SMART" id="SM00292">
    <property type="entry name" value="BRCT"/>
    <property type="match status" value="1"/>
</dbReference>
<evidence type="ECO:0000259" key="8">
    <source>
        <dbReference type="PROSITE" id="PS50172"/>
    </source>
</evidence>
<feature type="compositionally biased region" description="Basic and acidic residues" evidence="7">
    <location>
        <begin position="843"/>
        <end position="852"/>
    </location>
</feature>
<dbReference type="EC" id="3.1.3.16" evidence="6"/>
<feature type="compositionally biased region" description="Acidic residues" evidence="7">
    <location>
        <begin position="817"/>
        <end position="842"/>
    </location>
</feature>
<evidence type="ECO:0000256" key="1">
    <source>
        <dbReference type="ARBA" id="ARBA00004123"/>
    </source>
</evidence>
<dbReference type="GO" id="GO:0008420">
    <property type="term" value="F:RNA polymerase II CTD heptapeptide repeat phosphatase activity"/>
    <property type="evidence" value="ECO:0007669"/>
    <property type="project" value="UniProtKB-UniRule"/>
</dbReference>
<feature type="region of interest" description="Disordered" evidence="7">
    <location>
        <begin position="191"/>
        <end position="229"/>
    </location>
</feature>
<keyword evidence="2 6" id="KW-0378">Hydrolase</keyword>
<evidence type="ECO:0000256" key="5">
    <source>
        <dbReference type="ARBA" id="ARBA00048336"/>
    </source>
</evidence>
<feature type="compositionally biased region" description="Pro residues" evidence="7">
    <location>
        <begin position="460"/>
        <end position="469"/>
    </location>
</feature>
<comment type="catalytic activity">
    <reaction evidence="4 6">
        <text>O-phospho-L-seryl-[protein] + H2O = L-seryl-[protein] + phosphate</text>
        <dbReference type="Rhea" id="RHEA:20629"/>
        <dbReference type="Rhea" id="RHEA-COMP:9863"/>
        <dbReference type="Rhea" id="RHEA-COMP:11604"/>
        <dbReference type="ChEBI" id="CHEBI:15377"/>
        <dbReference type="ChEBI" id="CHEBI:29999"/>
        <dbReference type="ChEBI" id="CHEBI:43474"/>
        <dbReference type="ChEBI" id="CHEBI:83421"/>
        <dbReference type="EC" id="3.1.3.16"/>
    </reaction>
</comment>
<dbReference type="PROSITE" id="PS50969">
    <property type="entry name" value="FCP1"/>
    <property type="match status" value="1"/>
</dbReference>
<protein>
    <recommendedName>
        <fullName evidence="6">RNA polymerase II subunit A C-terminal domain phosphatase</fullName>
        <ecNumber evidence="6">3.1.3.16</ecNumber>
    </recommendedName>
</protein>
<dbReference type="Pfam" id="PF12738">
    <property type="entry name" value="PTCB-BRCT"/>
    <property type="match status" value="1"/>
</dbReference>
<dbReference type="Gene3D" id="3.40.50.10190">
    <property type="entry name" value="BRCT domain"/>
    <property type="match status" value="1"/>
</dbReference>
<evidence type="ECO:0000256" key="4">
    <source>
        <dbReference type="ARBA" id="ARBA00047761"/>
    </source>
</evidence>
<dbReference type="CDD" id="cd07521">
    <property type="entry name" value="HAD_FCP1-like"/>
    <property type="match status" value="1"/>
</dbReference>
<dbReference type="STRING" id="1884261.A0A5C3QW70"/>
<dbReference type="InterPro" id="IPR036412">
    <property type="entry name" value="HAD-like_sf"/>
</dbReference>
<evidence type="ECO:0000313" key="11">
    <source>
        <dbReference type="Proteomes" id="UP000305067"/>
    </source>
</evidence>
<feature type="compositionally biased region" description="Low complexity" evidence="7">
    <location>
        <begin position="470"/>
        <end position="480"/>
    </location>
</feature>
<gene>
    <name evidence="10" type="ORF">BDV98DRAFT_652821</name>
</gene>
<reference evidence="10 11" key="1">
    <citation type="journal article" date="2019" name="Nat. Ecol. Evol.">
        <title>Megaphylogeny resolves global patterns of mushroom evolution.</title>
        <authorList>
            <person name="Varga T."/>
            <person name="Krizsan K."/>
            <person name="Foldi C."/>
            <person name="Dima B."/>
            <person name="Sanchez-Garcia M."/>
            <person name="Sanchez-Ramirez S."/>
            <person name="Szollosi G.J."/>
            <person name="Szarkandi J.G."/>
            <person name="Papp V."/>
            <person name="Albert L."/>
            <person name="Andreopoulos W."/>
            <person name="Angelini C."/>
            <person name="Antonin V."/>
            <person name="Barry K.W."/>
            <person name="Bougher N.L."/>
            <person name="Buchanan P."/>
            <person name="Buyck B."/>
            <person name="Bense V."/>
            <person name="Catcheside P."/>
            <person name="Chovatia M."/>
            <person name="Cooper J."/>
            <person name="Damon W."/>
            <person name="Desjardin D."/>
            <person name="Finy P."/>
            <person name="Geml J."/>
            <person name="Haridas S."/>
            <person name="Hughes K."/>
            <person name="Justo A."/>
            <person name="Karasinski D."/>
            <person name="Kautmanova I."/>
            <person name="Kiss B."/>
            <person name="Kocsube S."/>
            <person name="Kotiranta H."/>
            <person name="LaButti K.M."/>
            <person name="Lechner B.E."/>
            <person name="Liimatainen K."/>
            <person name="Lipzen A."/>
            <person name="Lukacs Z."/>
            <person name="Mihaltcheva S."/>
            <person name="Morgado L.N."/>
            <person name="Niskanen T."/>
            <person name="Noordeloos M.E."/>
            <person name="Ohm R.A."/>
            <person name="Ortiz-Santana B."/>
            <person name="Ovrebo C."/>
            <person name="Racz N."/>
            <person name="Riley R."/>
            <person name="Savchenko A."/>
            <person name="Shiryaev A."/>
            <person name="Soop K."/>
            <person name="Spirin V."/>
            <person name="Szebenyi C."/>
            <person name="Tomsovsky M."/>
            <person name="Tulloss R.E."/>
            <person name="Uehling J."/>
            <person name="Grigoriev I.V."/>
            <person name="Vagvolgyi C."/>
            <person name="Papp T."/>
            <person name="Martin F.M."/>
            <person name="Miettinen O."/>
            <person name="Hibbett D.S."/>
            <person name="Nagy L.G."/>
        </authorList>
    </citation>
    <scope>NUCLEOTIDE SEQUENCE [LARGE SCALE GENOMIC DNA]</scope>
    <source>
        <strain evidence="10 11">CBS 309.79</strain>
    </source>
</reference>
<dbReference type="InterPro" id="IPR011947">
    <property type="entry name" value="FCP1_euk"/>
</dbReference>
<dbReference type="SMART" id="SM00577">
    <property type="entry name" value="CPDc"/>
    <property type="match status" value="1"/>
</dbReference>
<accession>A0A5C3QW70</accession>
<feature type="compositionally biased region" description="Basic and acidic residues" evidence="7">
    <location>
        <begin position="435"/>
        <end position="457"/>
    </location>
</feature>
<dbReference type="InterPro" id="IPR036420">
    <property type="entry name" value="BRCT_dom_sf"/>
</dbReference>
<feature type="region of interest" description="Disordered" evidence="7">
    <location>
        <begin position="650"/>
        <end position="683"/>
    </location>
</feature>
<feature type="region of interest" description="Disordered" evidence="7">
    <location>
        <begin position="435"/>
        <end position="493"/>
    </location>
</feature>
<keyword evidence="11" id="KW-1185">Reference proteome</keyword>
<dbReference type="InterPro" id="IPR039189">
    <property type="entry name" value="Fcp1"/>
</dbReference>
<name>A0A5C3QW70_9AGAR</name>
<dbReference type="Pfam" id="PF03031">
    <property type="entry name" value="NIF"/>
    <property type="match status" value="1"/>
</dbReference>
<feature type="region of interest" description="Disordered" evidence="7">
    <location>
        <begin position="705"/>
        <end position="852"/>
    </location>
</feature>
<dbReference type="NCBIfam" id="TIGR02250">
    <property type="entry name" value="FCP1_euk"/>
    <property type="match status" value="1"/>
</dbReference>
<dbReference type="CDD" id="cd17729">
    <property type="entry name" value="BRCT_CTDP1"/>
    <property type="match status" value="1"/>
</dbReference>
<feature type="compositionally biased region" description="Acidic residues" evidence="7">
    <location>
        <begin position="209"/>
        <end position="226"/>
    </location>
</feature>
<evidence type="ECO:0000259" key="9">
    <source>
        <dbReference type="PROSITE" id="PS50969"/>
    </source>
</evidence>
<keyword evidence="3 6" id="KW-0539">Nucleus</keyword>
<dbReference type="PANTHER" id="PTHR23081:SF36">
    <property type="entry name" value="RNA POLYMERASE II SUBUNIT A C-TERMINAL DOMAIN PHOSPHATASE"/>
    <property type="match status" value="1"/>
</dbReference>
<dbReference type="PANTHER" id="PTHR23081">
    <property type="entry name" value="RNA POLYMERASE II CTD PHOSPHATASE"/>
    <property type="match status" value="1"/>
</dbReference>
<dbReference type="EMBL" id="ML178815">
    <property type="protein sequence ID" value="TFL06202.1"/>
    <property type="molecule type" value="Genomic_DNA"/>
</dbReference>
<evidence type="ECO:0000256" key="3">
    <source>
        <dbReference type="ARBA" id="ARBA00023242"/>
    </source>
</evidence>
<dbReference type="Proteomes" id="UP000305067">
    <property type="component" value="Unassembled WGS sequence"/>
</dbReference>
<proteinExistence type="predicted"/>
<dbReference type="GO" id="GO:0005634">
    <property type="term" value="C:nucleus"/>
    <property type="evidence" value="ECO:0007669"/>
    <property type="project" value="UniProtKB-SubCell"/>
</dbReference>
<feature type="compositionally biased region" description="Basic and acidic residues" evidence="7">
    <location>
        <begin position="191"/>
        <end position="208"/>
    </location>
</feature>
<feature type="domain" description="BRCT" evidence="8">
    <location>
        <begin position="555"/>
        <end position="648"/>
    </location>
</feature>
<dbReference type="InterPro" id="IPR023214">
    <property type="entry name" value="HAD_sf"/>
</dbReference>
<dbReference type="SUPFAM" id="SSF56784">
    <property type="entry name" value="HAD-like"/>
    <property type="match status" value="1"/>
</dbReference>
<dbReference type="InterPro" id="IPR001357">
    <property type="entry name" value="BRCT_dom"/>
</dbReference>
<dbReference type="InterPro" id="IPR004274">
    <property type="entry name" value="FCP1_dom"/>
</dbReference>
<organism evidence="10 11">
    <name type="scientific">Pterulicium gracile</name>
    <dbReference type="NCBI Taxonomy" id="1884261"/>
    <lineage>
        <taxon>Eukaryota</taxon>
        <taxon>Fungi</taxon>
        <taxon>Dikarya</taxon>
        <taxon>Basidiomycota</taxon>
        <taxon>Agaricomycotina</taxon>
        <taxon>Agaricomycetes</taxon>
        <taxon>Agaricomycetidae</taxon>
        <taxon>Agaricales</taxon>
        <taxon>Pleurotineae</taxon>
        <taxon>Pterulaceae</taxon>
        <taxon>Pterulicium</taxon>
    </lineage>
</organism>
<feature type="domain" description="FCP1 homology" evidence="9">
    <location>
        <begin position="156"/>
        <end position="387"/>
    </location>
</feature>
<evidence type="ECO:0000256" key="2">
    <source>
        <dbReference type="ARBA" id="ARBA00022801"/>
    </source>
</evidence>
<comment type="function">
    <text evidence="6">This promotes the activity of RNA polymerase II.</text>
</comment>
<dbReference type="PROSITE" id="PS50172">
    <property type="entry name" value="BRCT"/>
    <property type="match status" value="1"/>
</dbReference>
<sequence>MSSPTEIFLPGNLPYPITILSLDSPLSSTIQRGTRLLSYSFVHLSTEAGTEPETRYGTWDSSIEGELQSWSLKPSQVVVAKKAHERPALIVIEPCKHGIQIGGLCGLCGKDMTSFDYTGWSDASRASIQMTHDAFGPTVSMEEAQKLEQATANHLLKSRKLSLIVDLDQTVVHATVDPTVGEWFNEGHTWEQRRAKKAEESGAAKEEGDGSDLDQDVSMSEDEEECNPNWPALKNVRSFRLGPESFSGPSQRAGRVGNNTHRLENEGCMYYIKPRPGLDRFLEEMSQLYEMHIYTMGTRAYAEQVCAILDPEGKHFGNRLLSRDESGSLTQKSLQRLFPCDTSMVVIIDDRADVWEWSPNLIKVIPFDFFVGIGDINSTFLPKVAPIAPPPTAPANTRIEARAEEATQTPEEVEKAKLQASAMVVQNSIALEAQRDERPLAKKQEQLEDVTETEKESVSPPTPDVPTPPQTDAAAAAAAPAPAPQEPPAEKHVKKALLKDNDWELIRVSSLLTHIHEEFYTSYDARAHEKKGKPKSSSHRKHGVQHDVTNIIPRMRFDTFKGLHLVFSSVIPLDTKPETTEVWKMAHLFGATCSTELSTSVTHVVAAKKGTMKVDAARRRGGIKVVWLSWFTDSVALWKRQDESAYYLDEPKTLPVPGSTSSPTLDPTQVSSDPEPDDDEWLDSQPVAFDVPWDEINDEVDAAMMESDDESVKASKSGNVSDAEDMSDDGGSAQSSPSATPRKRKRPRSSTPSESMNGDSEMLLRSPLSKRKKLAAERTGASKLKLGITAVELGTESIDLNHPAPNQATLRATAANDADEEDDEGDSDDSESSAEAVEMDDDFLARELTEWS</sequence>
<evidence type="ECO:0000313" key="10">
    <source>
        <dbReference type="EMBL" id="TFL06202.1"/>
    </source>
</evidence>
<feature type="compositionally biased region" description="Polar residues" evidence="7">
    <location>
        <begin position="658"/>
        <end position="672"/>
    </location>
</feature>
<evidence type="ECO:0000256" key="6">
    <source>
        <dbReference type="RuleBase" id="RU366066"/>
    </source>
</evidence>
<dbReference type="OrthoDB" id="10249888at2759"/>
<comment type="catalytic activity">
    <reaction evidence="5 6">
        <text>O-phospho-L-threonyl-[protein] + H2O = L-threonyl-[protein] + phosphate</text>
        <dbReference type="Rhea" id="RHEA:47004"/>
        <dbReference type="Rhea" id="RHEA-COMP:11060"/>
        <dbReference type="Rhea" id="RHEA-COMP:11605"/>
        <dbReference type="ChEBI" id="CHEBI:15377"/>
        <dbReference type="ChEBI" id="CHEBI:30013"/>
        <dbReference type="ChEBI" id="CHEBI:43474"/>
        <dbReference type="ChEBI" id="CHEBI:61977"/>
        <dbReference type="EC" id="3.1.3.16"/>
    </reaction>
</comment>
<comment type="subcellular location">
    <subcellularLocation>
        <location evidence="1 6">Nucleus</location>
    </subcellularLocation>
</comment>
<dbReference type="Gene3D" id="3.40.50.1000">
    <property type="entry name" value="HAD superfamily/HAD-like"/>
    <property type="match status" value="1"/>
</dbReference>
<dbReference type="AlphaFoldDB" id="A0A5C3QW70"/>